<name>A0ABU2Y5D9_9FLAO</name>
<organism evidence="9 10">
    <name type="scientific">Urechidicola vernalis</name>
    <dbReference type="NCBI Taxonomy" id="3075600"/>
    <lineage>
        <taxon>Bacteria</taxon>
        <taxon>Pseudomonadati</taxon>
        <taxon>Bacteroidota</taxon>
        <taxon>Flavobacteriia</taxon>
        <taxon>Flavobacteriales</taxon>
        <taxon>Flavobacteriaceae</taxon>
        <taxon>Urechidicola</taxon>
    </lineage>
</organism>
<keyword evidence="3" id="KW-0732">Signal</keyword>
<keyword evidence="5" id="KW-0862">Zinc</keyword>
<protein>
    <submittedName>
        <fullName evidence="9">T9SS type A sorting domain-containing protein</fullName>
    </submittedName>
</protein>
<evidence type="ECO:0000256" key="5">
    <source>
        <dbReference type="ARBA" id="ARBA00022833"/>
    </source>
</evidence>
<comment type="caution">
    <text evidence="9">The sequence shown here is derived from an EMBL/GenBank/DDBJ whole genome shotgun (WGS) entry which is preliminary data.</text>
</comment>
<evidence type="ECO:0000313" key="10">
    <source>
        <dbReference type="Proteomes" id="UP001252186"/>
    </source>
</evidence>
<feature type="domain" description="Secretion system C-terminal sorting" evidence="8">
    <location>
        <begin position="537"/>
        <end position="608"/>
    </location>
</feature>
<sequence length="611" mass="66861">MRKTINQKITYTFLFLVLITPQIIAQQLMYEVPISQQVKNASLIIEGEVIGKRSYWNADNTKIFTINTVEVFKVFKGEPMKLVEVITKGGTIGLNSHSVNPSLKLRIGDVGVFMLETHSVSFKSSKGFGVPSFQPYSSKQGFYKYSLEENLVVNPFRIRKNISGAFYKELKNLTKTNFDEVKKYDIDVEIFEKNSKPSKILATTITGFSPTISTAGTKSVLTITGTEFGTEQGTGVVEFKNSDDGGATFIEALATEVLNWSDTEITVEIPSDAGTGVIRVDPDGNAGPVASQFTLTISYAQINVTSDAVDSEVEVAYQTQHTNLHAPTGGIEWNMNTDFNEDVNFPGAKASFEKAMETWRCETGVNWTISNNPVPNDSAESDDVNIITFSNGDTGNLGACTSYFSGCFINGGTDVQWYVNEIDIVFNSAVSWYTGTETPGGSEHDFESVAVHELGHGHQLGHVIAPGTAIMHYAFDKGDAFRMLSSDDIDGANDVHSRSTSIDVCSTIRSEGVMADYAGVCPTASLDNHLLDEGISIYPNPTELEFRIENSTQLNLQNAEVYDATGRLLIQKELNGLSGSAPFDVTYLSQGLYFVKIIADEGSTTKRFLKK</sequence>
<dbReference type="Proteomes" id="UP001252186">
    <property type="component" value="Unassembled WGS sequence"/>
</dbReference>
<evidence type="ECO:0000259" key="6">
    <source>
        <dbReference type="Pfam" id="PF00413"/>
    </source>
</evidence>
<evidence type="ECO:0000259" key="7">
    <source>
        <dbReference type="Pfam" id="PF01833"/>
    </source>
</evidence>
<dbReference type="SUPFAM" id="SSF81296">
    <property type="entry name" value="E set domains"/>
    <property type="match status" value="1"/>
</dbReference>
<dbReference type="CDD" id="cd00603">
    <property type="entry name" value="IPT_PCSR"/>
    <property type="match status" value="1"/>
</dbReference>
<dbReference type="Pfam" id="PF01833">
    <property type="entry name" value="TIG"/>
    <property type="match status" value="1"/>
</dbReference>
<keyword evidence="4" id="KW-0378">Hydrolase</keyword>
<dbReference type="RefSeq" id="WP_311593395.1">
    <property type="nucleotide sequence ID" value="NZ_JAVRHV010000004.1"/>
</dbReference>
<keyword evidence="10" id="KW-1185">Reference proteome</keyword>
<keyword evidence="2" id="KW-0479">Metal-binding</keyword>
<dbReference type="SUPFAM" id="SSF55486">
    <property type="entry name" value="Metalloproteases ('zincins'), catalytic domain"/>
    <property type="match status" value="1"/>
</dbReference>
<dbReference type="InterPro" id="IPR002909">
    <property type="entry name" value="IPT_dom"/>
</dbReference>
<proteinExistence type="predicted"/>
<dbReference type="InterPro" id="IPR013783">
    <property type="entry name" value="Ig-like_fold"/>
</dbReference>
<dbReference type="Pfam" id="PF18962">
    <property type="entry name" value="Por_Secre_tail"/>
    <property type="match status" value="1"/>
</dbReference>
<dbReference type="Gene3D" id="3.40.390.10">
    <property type="entry name" value="Collagenase (Catalytic Domain)"/>
    <property type="match status" value="1"/>
</dbReference>
<dbReference type="NCBIfam" id="TIGR04183">
    <property type="entry name" value="Por_Secre_tail"/>
    <property type="match status" value="1"/>
</dbReference>
<dbReference type="InterPro" id="IPR024079">
    <property type="entry name" value="MetalloPept_cat_dom_sf"/>
</dbReference>
<evidence type="ECO:0000313" key="9">
    <source>
        <dbReference type="EMBL" id="MDT0553385.1"/>
    </source>
</evidence>
<evidence type="ECO:0000256" key="3">
    <source>
        <dbReference type="ARBA" id="ARBA00022729"/>
    </source>
</evidence>
<evidence type="ECO:0000259" key="8">
    <source>
        <dbReference type="Pfam" id="PF18962"/>
    </source>
</evidence>
<keyword evidence="1" id="KW-0645">Protease</keyword>
<reference evidence="9 10" key="1">
    <citation type="submission" date="2023-09" db="EMBL/GenBank/DDBJ databases">
        <authorList>
            <person name="Rey-Velasco X."/>
        </authorList>
    </citation>
    <scope>NUCLEOTIDE SEQUENCE [LARGE SCALE GENOMIC DNA]</scope>
    <source>
        <strain evidence="9 10">P050</strain>
    </source>
</reference>
<gene>
    <name evidence="9" type="ORF">RM519_09030</name>
</gene>
<evidence type="ECO:0000256" key="1">
    <source>
        <dbReference type="ARBA" id="ARBA00022670"/>
    </source>
</evidence>
<dbReference type="Gene3D" id="2.60.40.10">
    <property type="entry name" value="Immunoglobulins"/>
    <property type="match status" value="1"/>
</dbReference>
<accession>A0ABU2Y5D9</accession>
<dbReference type="InterPro" id="IPR001818">
    <property type="entry name" value="Pept_M10_metallopeptidase"/>
</dbReference>
<dbReference type="InterPro" id="IPR026444">
    <property type="entry name" value="Secre_tail"/>
</dbReference>
<dbReference type="Pfam" id="PF00413">
    <property type="entry name" value="Peptidase_M10"/>
    <property type="match status" value="1"/>
</dbReference>
<feature type="domain" description="Peptidase M10 metallopeptidase" evidence="6">
    <location>
        <begin position="342"/>
        <end position="495"/>
    </location>
</feature>
<evidence type="ECO:0000256" key="4">
    <source>
        <dbReference type="ARBA" id="ARBA00022801"/>
    </source>
</evidence>
<feature type="domain" description="IPT/TIG" evidence="7">
    <location>
        <begin position="204"/>
        <end position="292"/>
    </location>
</feature>
<dbReference type="InterPro" id="IPR014756">
    <property type="entry name" value="Ig_E-set"/>
</dbReference>
<evidence type="ECO:0000256" key="2">
    <source>
        <dbReference type="ARBA" id="ARBA00022723"/>
    </source>
</evidence>
<dbReference type="EMBL" id="JAVRHV010000004">
    <property type="protein sequence ID" value="MDT0553385.1"/>
    <property type="molecule type" value="Genomic_DNA"/>
</dbReference>